<proteinExistence type="predicted"/>
<protein>
    <submittedName>
        <fullName evidence="1">Uncharacterized protein</fullName>
    </submittedName>
</protein>
<accession>A0ABN9AVL2</accession>
<reference evidence="1" key="1">
    <citation type="submission" date="2023-05" db="EMBL/GenBank/DDBJ databases">
        <authorList>
            <person name="Stuckert A."/>
        </authorList>
    </citation>
    <scope>NUCLEOTIDE SEQUENCE</scope>
</reference>
<dbReference type="EMBL" id="CATNWA010001385">
    <property type="protein sequence ID" value="CAI9540077.1"/>
    <property type="molecule type" value="Genomic_DNA"/>
</dbReference>
<sequence>SFVPIVGSPWLILVCCDTSRSSFLFLLLDLDAESPIVSTFCLDFTAGRTGPKADASFEGYAFLRTRQDAASPPIIPPGGSAAGAVTQGIHWHQYRRHIVCGAAARDFNPAQHAAAGETDADATSRKQVS</sequence>
<comment type="caution">
    <text evidence="1">The sequence shown here is derived from an EMBL/GenBank/DDBJ whole genome shotgun (WGS) entry which is preliminary data.</text>
</comment>
<evidence type="ECO:0000313" key="2">
    <source>
        <dbReference type="Proteomes" id="UP001162483"/>
    </source>
</evidence>
<organism evidence="1 2">
    <name type="scientific">Staurois parvus</name>
    <dbReference type="NCBI Taxonomy" id="386267"/>
    <lineage>
        <taxon>Eukaryota</taxon>
        <taxon>Metazoa</taxon>
        <taxon>Chordata</taxon>
        <taxon>Craniata</taxon>
        <taxon>Vertebrata</taxon>
        <taxon>Euteleostomi</taxon>
        <taxon>Amphibia</taxon>
        <taxon>Batrachia</taxon>
        <taxon>Anura</taxon>
        <taxon>Neobatrachia</taxon>
        <taxon>Ranoidea</taxon>
        <taxon>Ranidae</taxon>
        <taxon>Staurois</taxon>
    </lineage>
</organism>
<dbReference type="Proteomes" id="UP001162483">
    <property type="component" value="Unassembled WGS sequence"/>
</dbReference>
<feature type="non-terminal residue" evidence="1">
    <location>
        <position position="1"/>
    </location>
</feature>
<gene>
    <name evidence="1" type="ORF">SPARVUS_LOCUS1679417</name>
</gene>
<name>A0ABN9AVL2_9NEOB</name>
<evidence type="ECO:0000313" key="1">
    <source>
        <dbReference type="EMBL" id="CAI9540077.1"/>
    </source>
</evidence>
<feature type="non-terminal residue" evidence="1">
    <location>
        <position position="129"/>
    </location>
</feature>
<keyword evidence="2" id="KW-1185">Reference proteome</keyword>